<gene>
    <name evidence="6" type="primary">fdtB_1</name>
    <name evidence="6" type="ORF">BcellWH2_02044</name>
</gene>
<keyword evidence="6" id="KW-0808">Transferase</keyword>
<organism evidence="6 7">
    <name type="scientific">Bacteroides cellulosilyticus</name>
    <dbReference type="NCBI Taxonomy" id="246787"/>
    <lineage>
        <taxon>Bacteria</taxon>
        <taxon>Pseudomonadati</taxon>
        <taxon>Bacteroidota</taxon>
        <taxon>Bacteroidia</taxon>
        <taxon>Bacteroidales</taxon>
        <taxon>Bacteroidaceae</taxon>
        <taxon>Bacteroides</taxon>
    </lineage>
</organism>
<keyword evidence="1 4" id="KW-0663">Pyridoxal phosphate</keyword>
<name>A0A0P0G5K7_9BACE</name>
<evidence type="ECO:0000256" key="4">
    <source>
        <dbReference type="PIRSR" id="PIRSR000390-2"/>
    </source>
</evidence>
<accession>A0A0P0G5K7</accession>
<dbReference type="InterPro" id="IPR015421">
    <property type="entry name" value="PyrdxlP-dep_Trfase_major"/>
</dbReference>
<evidence type="ECO:0000313" key="6">
    <source>
        <dbReference type="EMBL" id="ALJ59289.1"/>
    </source>
</evidence>
<dbReference type="InterPro" id="IPR015424">
    <property type="entry name" value="PyrdxlP-dep_Trfase"/>
</dbReference>
<dbReference type="RefSeq" id="WP_029429020.1">
    <property type="nucleotide sequence ID" value="NZ_CP012801.1"/>
</dbReference>
<dbReference type="Pfam" id="PF01041">
    <property type="entry name" value="DegT_DnrJ_EryC1"/>
    <property type="match status" value="1"/>
</dbReference>
<evidence type="ECO:0000256" key="1">
    <source>
        <dbReference type="ARBA" id="ARBA00022898"/>
    </source>
</evidence>
<dbReference type="AlphaFoldDB" id="A0A0P0G5K7"/>
<evidence type="ECO:0000256" key="2">
    <source>
        <dbReference type="ARBA" id="ARBA00037999"/>
    </source>
</evidence>
<dbReference type="EC" id="2.6.1.90" evidence="6"/>
<dbReference type="PANTHER" id="PTHR30244">
    <property type="entry name" value="TRANSAMINASE"/>
    <property type="match status" value="1"/>
</dbReference>
<reference evidence="6 7" key="1">
    <citation type="journal article" date="2015" name="Science">
        <title>Genetic determinants of in vivo fitness and diet responsiveness in multiple human gut Bacteroides.</title>
        <authorList>
            <person name="Wu M."/>
            <person name="McNulty N.P."/>
            <person name="Rodionov D.A."/>
            <person name="Khoroshkin M.S."/>
            <person name="Griffin N.W."/>
            <person name="Cheng J."/>
            <person name="Latreille P."/>
            <person name="Kerstetter R.A."/>
            <person name="Terrapon N."/>
            <person name="Henrissat B."/>
            <person name="Osterman A.L."/>
            <person name="Gordon J.I."/>
        </authorList>
    </citation>
    <scope>NUCLEOTIDE SEQUENCE [LARGE SCALE GENOMIC DNA]</scope>
    <source>
        <strain evidence="6 7">WH2</strain>
    </source>
</reference>
<dbReference type="CDD" id="cd00616">
    <property type="entry name" value="AHBA_syn"/>
    <property type="match status" value="1"/>
</dbReference>
<keyword evidence="6" id="KW-0032">Aminotransferase</keyword>
<dbReference type="PIRSF" id="PIRSF000390">
    <property type="entry name" value="PLP_StrS"/>
    <property type="match status" value="1"/>
</dbReference>
<protein>
    <submittedName>
        <fullName evidence="6">dTDP-3-amino-3,6-dideoxy-alpha-D-galactopyranose transaminase</fullName>
        <ecNumber evidence="6">2.6.1.90</ecNumber>
    </submittedName>
</protein>
<evidence type="ECO:0000256" key="5">
    <source>
        <dbReference type="RuleBase" id="RU004508"/>
    </source>
</evidence>
<feature type="modified residue" description="N6-(pyridoxal phosphate)lysine" evidence="4">
    <location>
        <position position="198"/>
    </location>
</feature>
<feature type="active site" description="Proton acceptor" evidence="3">
    <location>
        <position position="198"/>
    </location>
</feature>
<evidence type="ECO:0000256" key="3">
    <source>
        <dbReference type="PIRSR" id="PIRSR000390-1"/>
    </source>
</evidence>
<evidence type="ECO:0000313" key="7">
    <source>
        <dbReference type="Proteomes" id="UP000061809"/>
    </source>
</evidence>
<sequence>MIKYLDLQKINASFEPELSDALLRVSHSGWYLHGEATARFEEEFAAYCGTSYCVGTGNGLDALTLIFLTYRELGVMNAGDEVIVPANTYIATLLSILRAGLKPMLCEPSFETCNIDAAYAETLITPRTRAILPVHLYGRLADMKEICKLANRYGLKVIEDAAQAHGAVWNKGLPGKGNHPLRAGNLGDAAAFSFYPAKNLGALGDGGAITTHDARLAATVRSIANYGSTEKYVHRYQGINSRLDELQAAVLSVKLSRLDQDNIRRREIAQLYKEGIDWQRLELQSTVHTDDINEANVFHIFPVFSSRRDEWQRYLNSHGICTQIHYPIPPHRQEALKKEYGMQQLPITERIHNEELSLPISPLLTNEDIERIINCANTFI</sequence>
<proteinExistence type="inferred from homology"/>
<dbReference type="Gene3D" id="3.90.1150.10">
    <property type="entry name" value="Aspartate Aminotransferase, domain 1"/>
    <property type="match status" value="1"/>
</dbReference>
<dbReference type="PATRIC" id="fig|246787.4.peg.2107"/>
<dbReference type="GO" id="GO:0030170">
    <property type="term" value="F:pyridoxal phosphate binding"/>
    <property type="evidence" value="ECO:0007669"/>
    <property type="project" value="TreeGrafter"/>
</dbReference>
<dbReference type="PANTHER" id="PTHR30244:SF36">
    <property type="entry name" value="3-OXO-GLUCOSE-6-PHOSPHATE:GLUTAMATE AMINOTRANSFERASE"/>
    <property type="match status" value="1"/>
</dbReference>
<dbReference type="EMBL" id="CP012801">
    <property type="protein sequence ID" value="ALJ59289.1"/>
    <property type="molecule type" value="Genomic_DNA"/>
</dbReference>
<dbReference type="InterPro" id="IPR015422">
    <property type="entry name" value="PyrdxlP-dep_Trfase_small"/>
</dbReference>
<dbReference type="KEGG" id="bcel:BcellWH2_02044"/>
<dbReference type="SUPFAM" id="SSF53383">
    <property type="entry name" value="PLP-dependent transferases"/>
    <property type="match status" value="1"/>
</dbReference>
<dbReference type="Proteomes" id="UP000061809">
    <property type="component" value="Chromosome"/>
</dbReference>
<dbReference type="InterPro" id="IPR000653">
    <property type="entry name" value="DegT/StrS_aminotransferase"/>
</dbReference>
<dbReference type="GO" id="GO:0008483">
    <property type="term" value="F:transaminase activity"/>
    <property type="evidence" value="ECO:0007669"/>
    <property type="project" value="UniProtKB-KW"/>
</dbReference>
<dbReference type="GO" id="GO:0000271">
    <property type="term" value="P:polysaccharide biosynthetic process"/>
    <property type="evidence" value="ECO:0007669"/>
    <property type="project" value="TreeGrafter"/>
</dbReference>
<dbReference type="Gene3D" id="3.40.640.10">
    <property type="entry name" value="Type I PLP-dependent aspartate aminotransferase-like (Major domain)"/>
    <property type="match status" value="1"/>
</dbReference>
<comment type="similarity">
    <text evidence="2 5">Belongs to the DegT/DnrJ/EryC1 family.</text>
</comment>